<dbReference type="AlphaFoldDB" id="D8LEN6"/>
<gene>
    <name evidence="1" type="ORF">Esi_0132_0099</name>
</gene>
<evidence type="ECO:0000313" key="2">
    <source>
        <dbReference type="Proteomes" id="UP000002630"/>
    </source>
</evidence>
<dbReference type="EMBL" id="FN647950">
    <property type="protein sequence ID" value="CBN78599.1"/>
    <property type="molecule type" value="Genomic_DNA"/>
</dbReference>
<dbReference type="Proteomes" id="UP000002630">
    <property type="component" value="Linkage Group LG24"/>
</dbReference>
<organism evidence="1 2">
    <name type="scientific">Ectocarpus siliculosus</name>
    <name type="common">Brown alga</name>
    <name type="synonym">Conferva siliculosa</name>
    <dbReference type="NCBI Taxonomy" id="2880"/>
    <lineage>
        <taxon>Eukaryota</taxon>
        <taxon>Sar</taxon>
        <taxon>Stramenopiles</taxon>
        <taxon>Ochrophyta</taxon>
        <taxon>PX clade</taxon>
        <taxon>Phaeophyceae</taxon>
        <taxon>Ectocarpales</taxon>
        <taxon>Ectocarpaceae</taxon>
        <taxon>Ectocarpus</taxon>
    </lineage>
</organism>
<sequence length="93" mass="10263">MAAGLPDPFAGFKINPTRQGDTGCFNLPVASSWGSSGGLGARVNLFLTMIRWIFSTALRDWTGRLVSHRPNGAYRWLPPTAWVVPTFRPLCTR</sequence>
<name>D8LEN6_ECTSI</name>
<accession>D8LEN6</accession>
<protein>
    <submittedName>
        <fullName evidence="1">Uncharacterized protein</fullName>
    </submittedName>
</protein>
<reference evidence="1 2" key="1">
    <citation type="journal article" date="2010" name="Nature">
        <title>The Ectocarpus genome and the independent evolution of multicellularity in brown algae.</title>
        <authorList>
            <person name="Cock J.M."/>
            <person name="Sterck L."/>
            <person name="Rouze P."/>
            <person name="Scornet D."/>
            <person name="Allen A.E."/>
            <person name="Amoutzias G."/>
            <person name="Anthouard V."/>
            <person name="Artiguenave F."/>
            <person name="Aury J.M."/>
            <person name="Badger J.H."/>
            <person name="Beszteri B."/>
            <person name="Billiau K."/>
            <person name="Bonnet E."/>
            <person name="Bothwell J.H."/>
            <person name="Bowler C."/>
            <person name="Boyen C."/>
            <person name="Brownlee C."/>
            <person name="Carrano C.J."/>
            <person name="Charrier B."/>
            <person name="Cho G.Y."/>
            <person name="Coelho S.M."/>
            <person name="Collen J."/>
            <person name="Corre E."/>
            <person name="Da Silva C."/>
            <person name="Delage L."/>
            <person name="Delaroque N."/>
            <person name="Dittami S.M."/>
            <person name="Doulbeau S."/>
            <person name="Elias M."/>
            <person name="Farnham G."/>
            <person name="Gachon C.M."/>
            <person name="Gschloessl B."/>
            <person name="Heesch S."/>
            <person name="Jabbari K."/>
            <person name="Jubin C."/>
            <person name="Kawai H."/>
            <person name="Kimura K."/>
            <person name="Kloareg B."/>
            <person name="Kupper F.C."/>
            <person name="Lang D."/>
            <person name="Le Bail A."/>
            <person name="Leblanc C."/>
            <person name="Lerouge P."/>
            <person name="Lohr M."/>
            <person name="Lopez P.J."/>
            <person name="Martens C."/>
            <person name="Maumus F."/>
            <person name="Michel G."/>
            <person name="Miranda-Saavedra D."/>
            <person name="Morales J."/>
            <person name="Moreau H."/>
            <person name="Motomura T."/>
            <person name="Nagasato C."/>
            <person name="Napoli C.A."/>
            <person name="Nelson D.R."/>
            <person name="Nyvall-Collen P."/>
            <person name="Peters A.F."/>
            <person name="Pommier C."/>
            <person name="Potin P."/>
            <person name="Poulain J."/>
            <person name="Quesneville H."/>
            <person name="Read B."/>
            <person name="Rensing S.A."/>
            <person name="Ritter A."/>
            <person name="Rousvoal S."/>
            <person name="Samanta M."/>
            <person name="Samson G."/>
            <person name="Schroeder D.C."/>
            <person name="Segurens B."/>
            <person name="Strittmatter M."/>
            <person name="Tonon T."/>
            <person name="Tregear J.W."/>
            <person name="Valentin K."/>
            <person name="von Dassow P."/>
            <person name="Yamagishi T."/>
            <person name="Van de Peer Y."/>
            <person name="Wincker P."/>
        </authorList>
    </citation>
    <scope>NUCLEOTIDE SEQUENCE [LARGE SCALE GENOMIC DNA]</scope>
    <source>
        <strain evidence="2">Ec32 / CCAP1310/4</strain>
    </source>
</reference>
<evidence type="ECO:0000313" key="1">
    <source>
        <dbReference type="EMBL" id="CBN78599.1"/>
    </source>
</evidence>
<dbReference type="InParanoid" id="D8LEN6"/>
<proteinExistence type="predicted"/>
<dbReference type="EMBL" id="FN649749">
    <property type="protein sequence ID" value="CBN78599.1"/>
    <property type="molecule type" value="Genomic_DNA"/>
</dbReference>
<keyword evidence="2" id="KW-1185">Reference proteome</keyword>